<keyword evidence="6 7" id="KW-0012">Acyltransferase</keyword>
<keyword evidence="5 7" id="KW-0443">Lipid metabolism</keyword>
<keyword evidence="4 7" id="KW-0677">Repeat</keyword>
<dbReference type="PANTHER" id="PTHR43378">
    <property type="entry name" value="UDP-3-O-ACYLGLUCOSAMINE N-ACYLTRANSFERASE"/>
    <property type="match status" value="1"/>
</dbReference>
<comment type="function">
    <text evidence="7">Catalyzes the N-acylation of UDP-3-O-acylglucosamine using 3-hydroxyacyl-ACP as the acyl donor. Is involved in the biosynthesis of lipid A, a phosphorylated glycolipid that anchors the lipopolysaccharide to the outer membrane of the cell.</text>
</comment>
<feature type="domain" description="UDP-3-O-[3-hydroxymyristoyl] glucosamine N-acyltransferase non-repeat region" evidence="9">
    <location>
        <begin position="22"/>
        <end position="92"/>
    </location>
</feature>
<evidence type="ECO:0000256" key="7">
    <source>
        <dbReference type="HAMAP-Rule" id="MF_00523"/>
    </source>
</evidence>
<keyword evidence="8" id="KW-0175">Coiled coil</keyword>
<evidence type="ECO:0000256" key="2">
    <source>
        <dbReference type="ARBA" id="ARBA00022556"/>
    </source>
</evidence>
<dbReference type="InterPro" id="IPR007691">
    <property type="entry name" value="LpxD"/>
</dbReference>
<protein>
    <recommendedName>
        <fullName evidence="7">UDP-3-O-acylglucosamine N-acyltransferase</fullName>
        <ecNumber evidence="7">2.3.1.191</ecNumber>
    </recommendedName>
</protein>
<feature type="active site" description="Proton acceptor" evidence="7">
    <location>
        <position position="244"/>
    </location>
</feature>
<feature type="coiled-coil region" evidence="8">
    <location>
        <begin position="321"/>
        <end position="348"/>
    </location>
</feature>
<evidence type="ECO:0000256" key="1">
    <source>
        <dbReference type="ARBA" id="ARBA00022516"/>
    </source>
</evidence>
<name>A0A934W603_9BURK</name>
<comment type="pathway">
    <text evidence="7">Bacterial outer membrane biogenesis; LPS lipid A biosynthesis.</text>
</comment>
<dbReference type="Proteomes" id="UP000622890">
    <property type="component" value="Unassembled WGS sequence"/>
</dbReference>
<dbReference type="EMBL" id="JAEPBG010000002">
    <property type="protein sequence ID" value="MBK4734545.1"/>
    <property type="molecule type" value="Genomic_DNA"/>
</dbReference>
<keyword evidence="11" id="KW-1185">Reference proteome</keyword>
<evidence type="ECO:0000256" key="4">
    <source>
        <dbReference type="ARBA" id="ARBA00022737"/>
    </source>
</evidence>
<gene>
    <name evidence="7 10" type="primary">lpxD</name>
    <name evidence="10" type="ORF">JJB74_08015</name>
</gene>
<dbReference type="AlphaFoldDB" id="A0A934W603"/>
<comment type="similarity">
    <text evidence="7">Belongs to the transferase hexapeptide repeat family. LpxD subfamily.</text>
</comment>
<dbReference type="NCBIfam" id="NF002060">
    <property type="entry name" value="PRK00892.1"/>
    <property type="match status" value="1"/>
</dbReference>
<dbReference type="InterPro" id="IPR020573">
    <property type="entry name" value="UDP_GlcNAc_AcTrfase_non-rep"/>
</dbReference>
<comment type="catalytic activity">
    <reaction evidence="7">
        <text>a UDP-3-O-[(3R)-3-hydroxyacyl]-alpha-D-glucosamine + a (3R)-hydroxyacyl-[ACP] = a UDP-2-N,3-O-bis[(3R)-3-hydroxyacyl]-alpha-D-glucosamine + holo-[ACP] + H(+)</text>
        <dbReference type="Rhea" id="RHEA:53836"/>
        <dbReference type="Rhea" id="RHEA-COMP:9685"/>
        <dbReference type="Rhea" id="RHEA-COMP:9945"/>
        <dbReference type="ChEBI" id="CHEBI:15378"/>
        <dbReference type="ChEBI" id="CHEBI:64479"/>
        <dbReference type="ChEBI" id="CHEBI:78827"/>
        <dbReference type="ChEBI" id="CHEBI:137740"/>
        <dbReference type="ChEBI" id="CHEBI:137748"/>
        <dbReference type="EC" id="2.3.1.191"/>
    </reaction>
</comment>
<dbReference type="CDD" id="cd03352">
    <property type="entry name" value="LbH_LpxD"/>
    <property type="match status" value="1"/>
</dbReference>
<dbReference type="InterPro" id="IPR011004">
    <property type="entry name" value="Trimer_LpxA-like_sf"/>
</dbReference>
<organism evidence="10 11">
    <name type="scientific">Noviherbaspirillum pedocola</name>
    <dbReference type="NCBI Taxonomy" id="2801341"/>
    <lineage>
        <taxon>Bacteria</taxon>
        <taxon>Pseudomonadati</taxon>
        <taxon>Pseudomonadota</taxon>
        <taxon>Betaproteobacteria</taxon>
        <taxon>Burkholderiales</taxon>
        <taxon>Oxalobacteraceae</taxon>
        <taxon>Noviherbaspirillum</taxon>
    </lineage>
</organism>
<dbReference type="GO" id="GO:0016020">
    <property type="term" value="C:membrane"/>
    <property type="evidence" value="ECO:0007669"/>
    <property type="project" value="GOC"/>
</dbReference>
<dbReference type="NCBIfam" id="TIGR01853">
    <property type="entry name" value="lipid_A_lpxD"/>
    <property type="match status" value="1"/>
</dbReference>
<proteinExistence type="inferred from homology"/>
<dbReference type="EC" id="2.3.1.191" evidence="7"/>
<keyword evidence="1 7" id="KW-0444">Lipid biosynthesis</keyword>
<keyword evidence="2 7" id="KW-0441">Lipid A biosynthesis</keyword>
<sequence>MAIRLQALIERLGGQLTGDGELEVTGIAPLDVAGPTEISFLSNAKLRDQASASHAAALILTEAEHGRIGPEYAGARIVTPNPYAYFARAAQWFAELAAPPVTPGIHPSAVVDPSARVAATACIGPHVTIEADAHVGEYCRIDAGSYIGRGASVGAHTHFHARVCFHARCVIGERGILHSGAVIGADGFGFANEGGAWIKIPQTGRVVIGNDVEIGANTSVDRGALADTVIEDGVKLDNQIQIGHNCHIGAHTAMAGCVGVAGSARIGKYCTFGGAAMISGHITIADHVHVTAATMISRSLPEPGKYTGYYPFASDAEWEKSAAILRNLTKMRSRLRELEKTVERLADNKKEEN</sequence>
<dbReference type="Pfam" id="PF04613">
    <property type="entry name" value="LpxD"/>
    <property type="match status" value="1"/>
</dbReference>
<comment type="subunit">
    <text evidence="7">Homotrimer.</text>
</comment>
<dbReference type="RefSeq" id="WP_200591285.1">
    <property type="nucleotide sequence ID" value="NZ_JAEPBG010000002.1"/>
</dbReference>
<dbReference type="SUPFAM" id="SSF51161">
    <property type="entry name" value="Trimeric LpxA-like enzymes"/>
    <property type="match status" value="1"/>
</dbReference>
<dbReference type="Gene3D" id="3.40.1390.10">
    <property type="entry name" value="MurE/MurF, N-terminal domain"/>
    <property type="match status" value="1"/>
</dbReference>
<dbReference type="GO" id="GO:0016410">
    <property type="term" value="F:N-acyltransferase activity"/>
    <property type="evidence" value="ECO:0007669"/>
    <property type="project" value="InterPro"/>
</dbReference>
<evidence type="ECO:0000256" key="8">
    <source>
        <dbReference type="SAM" id="Coils"/>
    </source>
</evidence>
<dbReference type="HAMAP" id="MF_00523">
    <property type="entry name" value="LpxD"/>
    <property type="match status" value="1"/>
</dbReference>
<accession>A0A934W603</accession>
<evidence type="ECO:0000256" key="5">
    <source>
        <dbReference type="ARBA" id="ARBA00023098"/>
    </source>
</evidence>
<evidence type="ECO:0000256" key="3">
    <source>
        <dbReference type="ARBA" id="ARBA00022679"/>
    </source>
</evidence>
<evidence type="ECO:0000313" key="10">
    <source>
        <dbReference type="EMBL" id="MBK4734545.1"/>
    </source>
</evidence>
<keyword evidence="3 7" id="KW-0808">Transferase</keyword>
<evidence type="ECO:0000259" key="9">
    <source>
        <dbReference type="Pfam" id="PF04613"/>
    </source>
</evidence>
<reference evidence="10" key="1">
    <citation type="submission" date="2021-01" db="EMBL/GenBank/DDBJ databases">
        <title>Genome sequence of strain Noviherbaspirillum sp. DKR-6.</title>
        <authorList>
            <person name="Chaudhary D.K."/>
        </authorList>
    </citation>
    <scope>NUCLEOTIDE SEQUENCE</scope>
    <source>
        <strain evidence="10">DKR-6</strain>
    </source>
</reference>
<evidence type="ECO:0000256" key="6">
    <source>
        <dbReference type="ARBA" id="ARBA00023315"/>
    </source>
</evidence>
<dbReference type="GO" id="GO:0103118">
    <property type="term" value="F:UDP-3-O-[(3R)-3-hydroxyacyl]-glucosamine N-acyltransferase activity"/>
    <property type="evidence" value="ECO:0007669"/>
    <property type="project" value="UniProtKB-EC"/>
</dbReference>
<dbReference type="GO" id="GO:0009245">
    <property type="term" value="P:lipid A biosynthetic process"/>
    <property type="evidence" value="ECO:0007669"/>
    <property type="project" value="UniProtKB-UniRule"/>
</dbReference>
<dbReference type="PANTHER" id="PTHR43378:SF2">
    <property type="entry name" value="UDP-3-O-ACYLGLUCOSAMINE N-ACYLTRANSFERASE 1, MITOCHONDRIAL-RELATED"/>
    <property type="match status" value="1"/>
</dbReference>
<evidence type="ECO:0000313" key="11">
    <source>
        <dbReference type="Proteomes" id="UP000622890"/>
    </source>
</evidence>
<dbReference type="Gene3D" id="2.160.10.10">
    <property type="entry name" value="Hexapeptide repeat proteins"/>
    <property type="match status" value="1"/>
</dbReference>
<comment type="caution">
    <text evidence="10">The sequence shown here is derived from an EMBL/GenBank/DDBJ whole genome shotgun (WGS) entry which is preliminary data.</text>
</comment>